<dbReference type="GO" id="GO:0000175">
    <property type="term" value="F:3'-5'-RNA exonuclease activity"/>
    <property type="evidence" value="ECO:0007669"/>
    <property type="project" value="TreeGrafter"/>
</dbReference>
<feature type="domain" description="Endonuclease/exonuclease/phosphatase" evidence="2">
    <location>
        <begin position="39"/>
        <end position="283"/>
    </location>
</feature>
<dbReference type="AlphaFoldDB" id="A0A2A5B179"/>
<dbReference type="GO" id="GO:0004519">
    <property type="term" value="F:endonuclease activity"/>
    <property type="evidence" value="ECO:0007669"/>
    <property type="project" value="UniProtKB-KW"/>
</dbReference>
<feature type="transmembrane region" description="Helical" evidence="1">
    <location>
        <begin position="7"/>
        <end position="26"/>
    </location>
</feature>
<dbReference type="EMBL" id="NVVJ01000020">
    <property type="protein sequence ID" value="PCJ25101.1"/>
    <property type="molecule type" value="Genomic_DNA"/>
</dbReference>
<keyword evidence="3" id="KW-0378">Hydrolase</keyword>
<proteinExistence type="predicted"/>
<dbReference type="CDD" id="cd09083">
    <property type="entry name" value="EEP-1"/>
    <property type="match status" value="1"/>
</dbReference>
<keyword evidence="3" id="KW-0255">Endonuclease</keyword>
<organism evidence="3 4">
    <name type="scientific">SAR86 cluster bacterium</name>
    <dbReference type="NCBI Taxonomy" id="2030880"/>
    <lineage>
        <taxon>Bacteria</taxon>
        <taxon>Pseudomonadati</taxon>
        <taxon>Pseudomonadota</taxon>
        <taxon>Gammaproteobacteria</taxon>
        <taxon>SAR86 cluster</taxon>
    </lineage>
</organism>
<keyword evidence="3" id="KW-0540">Nuclease</keyword>
<sequence>MKSHISIVTKLIIIAGLCIGTILPGYSQQSSEKTLITAMSFNVRYFNTSDGVHAWANRKEKVAEVIKSNNVDIAGLQEPWMNQIQDLALLLPEYAWFGWGRDEGNEKGEFTPIFYKKDKFTVLDKGIFWLSTTPEIPGSKGWDVRFPRMVPWGHFKNKADGKEFYFFNTHLGGNIARFEGAKIIRNKIDQMSGGLPVIVTGDFNATPVSKPYEVMLSDDYSVKLVDGFDVAKEKNDEQFTNYLFDGNDKDLKRIDYIFVSKEVEVLYHEIINKRIGKYYPSDHLALKAELAF</sequence>
<name>A0A2A5B179_9GAMM</name>
<dbReference type="Proteomes" id="UP000218327">
    <property type="component" value="Unassembled WGS sequence"/>
</dbReference>
<dbReference type="PANTHER" id="PTHR12121">
    <property type="entry name" value="CARBON CATABOLITE REPRESSOR PROTEIN 4"/>
    <property type="match status" value="1"/>
</dbReference>
<accession>A0A2A5B179</accession>
<dbReference type="InterPro" id="IPR036691">
    <property type="entry name" value="Endo/exonu/phosph_ase_sf"/>
</dbReference>
<keyword evidence="1" id="KW-0472">Membrane</keyword>
<keyword evidence="1" id="KW-0812">Transmembrane</keyword>
<evidence type="ECO:0000256" key="1">
    <source>
        <dbReference type="SAM" id="Phobius"/>
    </source>
</evidence>
<dbReference type="Gene3D" id="3.60.10.10">
    <property type="entry name" value="Endonuclease/exonuclease/phosphatase"/>
    <property type="match status" value="1"/>
</dbReference>
<gene>
    <name evidence="3" type="ORF">COA96_08130</name>
</gene>
<dbReference type="SUPFAM" id="SSF56219">
    <property type="entry name" value="DNase I-like"/>
    <property type="match status" value="1"/>
</dbReference>
<comment type="caution">
    <text evidence="3">The sequence shown here is derived from an EMBL/GenBank/DDBJ whole genome shotgun (WGS) entry which is preliminary data.</text>
</comment>
<dbReference type="InterPro" id="IPR050410">
    <property type="entry name" value="CCR4/nocturin_mRNA_transcr"/>
</dbReference>
<dbReference type="InterPro" id="IPR005135">
    <property type="entry name" value="Endo/exonuclease/phosphatase"/>
</dbReference>
<dbReference type="Pfam" id="PF03372">
    <property type="entry name" value="Exo_endo_phos"/>
    <property type="match status" value="1"/>
</dbReference>
<keyword evidence="1" id="KW-1133">Transmembrane helix</keyword>
<evidence type="ECO:0000313" key="3">
    <source>
        <dbReference type="EMBL" id="PCJ25101.1"/>
    </source>
</evidence>
<evidence type="ECO:0000259" key="2">
    <source>
        <dbReference type="Pfam" id="PF03372"/>
    </source>
</evidence>
<protein>
    <submittedName>
        <fullName evidence="3">Endonuclease</fullName>
    </submittedName>
</protein>
<evidence type="ECO:0000313" key="4">
    <source>
        <dbReference type="Proteomes" id="UP000218327"/>
    </source>
</evidence>
<dbReference type="PANTHER" id="PTHR12121:SF36">
    <property type="entry name" value="ENDONUCLEASE_EXONUCLEASE_PHOSPHATASE DOMAIN-CONTAINING PROTEIN"/>
    <property type="match status" value="1"/>
</dbReference>
<reference evidence="4" key="1">
    <citation type="submission" date="2017-08" db="EMBL/GenBank/DDBJ databases">
        <title>A dynamic microbial community with high functional redundancy inhabits the cold, oxic subseafloor aquifer.</title>
        <authorList>
            <person name="Tully B.J."/>
            <person name="Wheat C.G."/>
            <person name="Glazer B.T."/>
            <person name="Huber J.A."/>
        </authorList>
    </citation>
    <scope>NUCLEOTIDE SEQUENCE [LARGE SCALE GENOMIC DNA]</scope>
</reference>